<organism evidence="4 5">
    <name type="scientific">Calicophoron daubneyi</name>
    <name type="common">Rumen fluke</name>
    <name type="synonym">Paramphistomum daubneyi</name>
    <dbReference type="NCBI Taxonomy" id="300641"/>
    <lineage>
        <taxon>Eukaryota</taxon>
        <taxon>Metazoa</taxon>
        <taxon>Spiralia</taxon>
        <taxon>Lophotrochozoa</taxon>
        <taxon>Platyhelminthes</taxon>
        <taxon>Trematoda</taxon>
        <taxon>Digenea</taxon>
        <taxon>Plagiorchiida</taxon>
        <taxon>Pronocephalata</taxon>
        <taxon>Paramphistomoidea</taxon>
        <taxon>Paramphistomidae</taxon>
        <taxon>Calicophoron</taxon>
    </lineage>
</organism>
<evidence type="ECO:0000313" key="5">
    <source>
        <dbReference type="Proteomes" id="UP001497525"/>
    </source>
</evidence>
<sequence length="747" mass="83003">MSMTEAGSRGDTKKEMVKTLRLPSEMSDEKIHETVGSTLMKCFESVPGVDVALANRLFVLKAATIQKQFTDLLHKYYKSNAEKLDSLGSDEAKRTHINKWVCENTKGKIRELLPPGSFQSDSVITIVNTIYFRGLWREVFKKEITADAPFHKLDGSVQTVKMMRNKEVFPYVKLSEISAQALKIPFKNDDWSLLIILPDENIGLPNLLSHLQKPGAISAILKKEFALEKVSLYLPRFKLGEGSAMDVGGILHSLGMNLVFEKGKADLTGICENQPLFVSAILHKAILEVDEQGATAAAATGTMLLGCALETIKPVEFHVDHPFFVAIVSNNTIPVFMGHDYRYIAENNQLQPTHYVTNQERTLLNTPPDKNYADERCTRTIQQEASSLENVFISPASLWIAMLMLEAGSGGDTKKQMISALRLKTRHLGDEVHRSIGSTVMKCFESVPGVEITLANRLFILQQATIRDSFINLLQSYYKSGSENLQCLSSDEAKRNSINNWVSENTRGKIQQLLPPGTIGPETIMTIINTIYFKGLWRSAFSKEGTSEALFHNLDGSTNTVRMMHNEENFPYLDLDDLDAQALKIPFKNPSWELLIILPKEDGGLPNLLSSLQKPGELSTILDTQFEMEKFSLFLPRFKLGEGSVVDAKALLRSLGMELIFTPGKADLSGISEDHLLAVSEVLHKAVLEVDEQGATAAAATAEVVSFCCLITEEPTIFCVNHPFFVALIYRQSVPIFLGHVATLENL</sequence>
<dbReference type="Gene3D" id="3.30.497.10">
    <property type="entry name" value="Antithrombin, subunit I, domain 2"/>
    <property type="match status" value="2"/>
</dbReference>
<dbReference type="InterPro" id="IPR042178">
    <property type="entry name" value="Serpin_sf_1"/>
</dbReference>
<dbReference type="Gene3D" id="2.30.39.10">
    <property type="entry name" value="Alpha-1-antitrypsin, domain 1"/>
    <property type="match status" value="2"/>
</dbReference>
<protein>
    <recommendedName>
        <fullName evidence="3">Serpin domain-containing protein</fullName>
    </recommendedName>
</protein>
<dbReference type="Proteomes" id="UP001497525">
    <property type="component" value="Unassembled WGS sequence"/>
</dbReference>
<comment type="caution">
    <text evidence="4">The sequence shown here is derived from an EMBL/GenBank/DDBJ whole genome shotgun (WGS) entry which is preliminary data.</text>
</comment>
<comment type="similarity">
    <text evidence="1 2">Belongs to the serpin family.</text>
</comment>
<dbReference type="GO" id="GO:0004867">
    <property type="term" value="F:serine-type endopeptidase inhibitor activity"/>
    <property type="evidence" value="ECO:0007669"/>
    <property type="project" value="InterPro"/>
</dbReference>
<accession>A0AAV2TW19</accession>
<dbReference type="EMBL" id="CAXLJL010000823">
    <property type="protein sequence ID" value="CAL5141266.1"/>
    <property type="molecule type" value="Genomic_DNA"/>
</dbReference>
<feature type="domain" description="Serpin" evidence="3">
    <location>
        <begin position="375"/>
        <end position="744"/>
    </location>
</feature>
<dbReference type="InterPro" id="IPR023796">
    <property type="entry name" value="Serpin_dom"/>
</dbReference>
<dbReference type="InterPro" id="IPR042185">
    <property type="entry name" value="Serpin_sf_2"/>
</dbReference>
<evidence type="ECO:0000256" key="1">
    <source>
        <dbReference type="ARBA" id="ARBA00009500"/>
    </source>
</evidence>
<gene>
    <name evidence="4" type="ORF">CDAUBV1_LOCUS16520</name>
</gene>
<evidence type="ECO:0000259" key="3">
    <source>
        <dbReference type="SMART" id="SM00093"/>
    </source>
</evidence>
<dbReference type="SMART" id="SM00093">
    <property type="entry name" value="SERPIN"/>
    <property type="match status" value="2"/>
</dbReference>
<evidence type="ECO:0000256" key="2">
    <source>
        <dbReference type="RuleBase" id="RU000411"/>
    </source>
</evidence>
<dbReference type="PROSITE" id="PS00284">
    <property type="entry name" value="SERPIN"/>
    <property type="match status" value="1"/>
</dbReference>
<dbReference type="PANTHER" id="PTHR11461:SF211">
    <property type="entry name" value="GH10112P-RELATED"/>
    <property type="match status" value="1"/>
</dbReference>
<reference evidence="4" key="1">
    <citation type="submission" date="2024-06" db="EMBL/GenBank/DDBJ databases">
        <authorList>
            <person name="Liu X."/>
            <person name="Lenzi L."/>
            <person name="Haldenby T S."/>
            <person name="Uol C."/>
        </authorList>
    </citation>
    <scope>NUCLEOTIDE SEQUENCE</scope>
</reference>
<name>A0AAV2TW19_CALDB</name>
<dbReference type="InterPro" id="IPR000215">
    <property type="entry name" value="Serpin_fam"/>
</dbReference>
<dbReference type="PANTHER" id="PTHR11461">
    <property type="entry name" value="SERINE PROTEASE INHIBITOR, SERPIN"/>
    <property type="match status" value="1"/>
</dbReference>
<feature type="domain" description="Serpin" evidence="3">
    <location>
        <begin position="1"/>
        <end position="343"/>
    </location>
</feature>
<dbReference type="SUPFAM" id="SSF56574">
    <property type="entry name" value="Serpins"/>
    <property type="match status" value="2"/>
</dbReference>
<evidence type="ECO:0000313" key="4">
    <source>
        <dbReference type="EMBL" id="CAL5141266.1"/>
    </source>
</evidence>
<proteinExistence type="inferred from homology"/>
<dbReference type="InterPro" id="IPR036186">
    <property type="entry name" value="Serpin_sf"/>
</dbReference>
<dbReference type="InterPro" id="IPR023795">
    <property type="entry name" value="Serpin_CS"/>
</dbReference>
<dbReference type="Pfam" id="PF00079">
    <property type="entry name" value="Serpin"/>
    <property type="match status" value="2"/>
</dbReference>
<dbReference type="AlphaFoldDB" id="A0AAV2TW19"/>
<dbReference type="GO" id="GO:0005615">
    <property type="term" value="C:extracellular space"/>
    <property type="evidence" value="ECO:0007669"/>
    <property type="project" value="InterPro"/>
</dbReference>